<dbReference type="EMBL" id="UIDG01000139">
    <property type="protein sequence ID" value="SUS05939.1"/>
    <property type="molecule type" value="Genomic_DNA"/>
</dbReference>
<dbReference type="Pfam" id="PF05534">
    <property type="entry name" value="HicB"/>
    <property type="match status" value="1"/>
</dbReference>
<evidence type="ECO:0008006" key="2">
    <source>
        <dbReference type="Google" id="ProtNLM"/>
    </source>
</evidence>
<evidence type="ECO:0000313" key="1">
    <source>
        <dbReference type="EMBL" id="SUS05939.1"/>
    </source>
</evidence>
<dbReference type="InterPro" id="IPR010985">
    <property type="entry name" value="Ribbon_hlx_hlx"/>
</dbReference>
<gene>
    <name evidence="1" type="ORF">DF3PB_2230004</name>
</gene>
<sequence>MVAKNYPLRIPESILREARLAAAQDGVSLNQFIGAALAEKVSALRAQAVLEERARRADRAAFDAVMARAGGTPPREGDETIEG</sequence>
<name>A0A380TD46_9ZZZZ</name>
<dbReference type="SUPFAM" id="SSF47598">
    <property type="entry name" value="Ribbon-helix-helix"/>
    <property type="match status" value="1"/>
</dbReference>
<dbReference type="InterPro" id="IPR008651">
    <property type="entry name" value="Uncharacterised_HicB"/>
</dbReference>
<accession>A0A380TD46</accession>
<proteinExistence type="predicted"/>
<reference evidence="1" key="1">
    <citation type="submission" date="2018-07" db="EMBL/GenBank/DDBJ databases">
        <authorList>
            <person name="Quirk P.G."/>
            <person name="Krulwich T.A."/>
        </authorList>
    </citation>
    <scope>NUCLEOTIDE SEQUENCE</scope>
</reference>
<dbReference type="GO" id="GO:0006355">
    <property type="term" value="P:regulation of DNA-templated transcription"/>
    <property type="evidence" value="ECO:0007669"/>
    <property type="project" value="InterPro"/>
</dbReference>
<protein>
    <recommendedName>
        <fullName evidence="2">Toxin-antitoxin system HicB family antitoxin</fullName>
    </recommendedName>
</protein>
<organism evidence="1">
    <name type="scientific">metagenome</name>
    <dbReference type="NCBI Taxonomy" id="256318"/>
    <lineage>
        <taxon>unclassified sequences</taxon>
        <taxon>metagenomes</taxon>
    </lineage>
</organism>
<dbReference type="AlphaFoldDB" id="A0A380TD46"/>